<comment type="caution">
    <text evidence="7">The sequence shown here is derived from an EMBL/GenBank/DDBJ whole genome shotgun (WGS) entry which is preliminary data.</text>
</comment>
<dbReference type="PANTHER" id="PTHR31150">
    <property type="entry name" value="EXPRESSED PROTEIN"/>
    <property type="match status" value="1"/>
</dbReference>
<dbReference type="Gene3D" id="3.30.40.10">
    <property type="entry name" value="Zinc/RING finger domain, C3HC4 (zinc finger)"/>
    <property type="match status" value="1"/>
</dbReference>
<evidence type="ECO:0000313" key="7">
    <source>
        <dbReference type="EMBL" id="GMN47327.1"/>
    </source>
</evidence>
<feature type="compositionally biased region" description="Polar residues" evidence="5">
    <location>
        <begin position="173"/>
        <end position="188"/>
    </location>
</feature>
<accession>A0AA88A6E7</accession>
<reference evidence="7" key="1">
    <citation type="submission" date="2023-07" db="EMBL/GenBank/DDBJ databases">
        <title>draft genome sequence of fig (Ficus carica).</title>
        <authorList>
            <person name="Takahashi T."/>
            <person name="Nishimura K."/>
        </authorList>
    </citation>
    <scope>NUCLEOTIDE SEQUENCE</scope>
</reference>
<dbReference type="PROSITE" id="PS50089">
    <property type="entry name" value="ZF_RING_2"/>
    <property type="match status" value="1"/>
</dbReference>
<dbReference type="EMBL" id="BTGU01000025">
    <property type="protein sequence ID" value="GMN47327.1"/>
    <property type="molecule type" value="Genomic_DNA"/>
</dbReference>
<name>A0AA88A6E7_FICCA</name>
<keyword evidence="3" id="KW-0862">Zinc</keyword>
<evidence type="ECO:0000256" key="1">
    <source>
        <dbReference type="ARBA" id="ARBA00022723"/>
    </source>
</evidence>
<keyword evidence="1" id="KW-0479">Metal-binding</keyword>
<feature type="region of interest" description="Disordered" evidence="5">
    <location>
        <begin position="293"/>
        <end position="318"/>
    </location>
</feature>
<keyword evidence="2 4" id="KW-0863">Zinc-finger</keyword>
<evidence type="ECO:0000256" key="4">
    <source>
        <dbReference type="PROSITE-ProRule" id="PRU00175"/>
    </source>
</evidence>
<feature type="region of interest" description="Disordered" evidence="5">
    <location>
        <begin position="171"/>
        <end position="191"/>
    </location>
</feature>
<dbReference type="AlphaFoldDB" id="A0AA88A6E7"/>
<dbReference type="Proteomes" id="UP001187192">
    <property type="component" value="Unassembled WGS sequence"/>
</dbReference>
<protein>
    <recommendedName>
        <fullName evidence="6">RING-type domain-containing protein</fullName>
    </recommendedName>
</protein>
<dbReference type="InterPro" id="IPR001841">
    <property type="entry name" value="Znf_RING"/>
</dbReference>
<dbReference type="PANTHER" id="PTHR31150:SF6">
    <property type="entry name" value="ZINC ION BINDING PROTEIN"/>
    <property type="match status" value="1"/>
</dbReference>
<feature type="domain" description="RING-type" evidence="6">
    <location>
        <begin position="246"/>
        <end position="303"/>
    </location>
</feature>
<evidence type="ECO:0000313" key="8">
    <source>
        <dbReference type="Proteomes" id="UP001187192"/>
    </source>
</evidence>
<dbReference type="InterPro" id="IPR027370">
    <property type="entry name" value="Znf-RING_euk"/>
</dbReference>
<proteinExistence type="predicted"/>
<gene>
    <name evidence="7" type="ORF">TIFTF001_016501</name>
</gene>
<dbReference type="Pfam" id="PF13445">
    <property type="entry name" value="zf-RING_UBOX"/>
    <property type="match status" value="1"/>
</dbReference>
<dbReference type="SUPFAM" id="SSF57850">
    <property type="entry name" value="RING/U-box"/>
    <property type="match status" value="1"/>
</dbReference>
<dbReference type="GO" id="GO:0008270">
    <property type="term" value="F:zinc ion binding"/>
    <property type="evidence" value="ECO:0007669"/>
    <property type="project" value="UniProtKB-KW"/>
</dbReference>
<evidence type="ECO:0000259" key="6">
    <source>
        <dbReference type="PROSITE" id="PS50089"/>
    </source>
</evidence>
<evidence type="ECO:0000256" key="3">
    <source>
        <dbReference type="ARBA" id="ARBA00022833"/>
    </source>
</evidence>
<dbReference type="SMART" id="SM00184">
    <property type="entry name" value="RING"/>
    <property type="match status" value="1"/>
</dbReference>
<sequence>MILSGVGLGWGICFTSPVPHTYSIAEILGSTNVMERTLFHSTHRIPTTTCPTSHDLLTSEGPQSGAMEWMCNFTITNLRTSRCPRSSLDHSYYRIPRDSMPCSSGMELLSEEKRLNGIDSSELKPLSSVLDIADSSMKLQNAHHPSAANHHQSLSHSMFLKRSRHHYAHQYSRRGSSNLANATTSRGKGTSLRDDKLPFKFATQCNPVLGRHSEYMEKAFFRPERIRSSNSLTRDVVSTNLLKMVCEICQKPLIRKLYIPDMAFAAVDLLEVAVLACGHSFHAECLDMKTSFEDKRDPPCPSCMGSLSPIDDDEGDQD</sequence>
<evidence type="ECO:0000256" key="2">
    <source>
        <dbReference type="ARBA" id="ARBA00022771"/>
    </source>
</evidence>
<dbReference type="InterPro" id="IPR013083">
    <property type="entry name" value="Znf_RING/FYVE/PHD"/>
</dbReference>
<evidence type="ECO:0000256" key="5">
    <source>
        <dbReference type="SAM" id="MobiDB-lite"/>
    </source>
</evidence>
<organism evidence="7 8">
    <name type="scientific">Ficus carica</name>
    <name type="common">Common fig</name>
    <dbReference type="NCBI Taxonomy" id="3494"/>
    <lineage>
        <taxon>Eukaryota</taxon>
        <taxon>Viridiplantae</taxon>
        <taxon>Streptophyta</taxon>
        <taxon>Embryophyta</taxon>
        <taxon>Tracheophyta</taxon>
        <taxon>Spermatophyta</taxon>
        <taxon>Magnoliopsida</taxon>
        <taxon>eudicotyledons</taxon>
        <taxon>Gunneridae</taxon>
        <taxon>Pentapetalae</taxon>
        <taxon>rosids</taxon>
        <taxon>fabids</taxon>
        <taxon>Rosales</taxon>
        <taxon>Moraceae</taxon>
        <taxon>Ficeae</taxon>
        <taxon>Ficus</taxon>
    </lineage>
</organism>
<keyword evidence="8" id="KW-1185">Reference proteome</keyword>